<dbReference type="InterPro" id="IPR036271">
    <property type="entry name" value="Tet_transcr_reg_TetR-rel_C_sf"/>
</dbReference>
<gene>
    <name evidence="6" type="ORF">ATK30_0051</name>
</gene>
<feature type="domain" description="HTH tetR-type" evidence="5">
    <location>
        <begin position="22"/>
        <end position="81"/>
    </location>
</feature>
<evidence type="ECO:0000313" key="6">
    <source>
        <dbReference type="EMBL" id="PKV99979.1"/>
    </source>
</evidence>
<dbReference type="SUPFAM" id="SSF46689">
    <property type="entry name" value="Homeodomain-like"/>
    <property type="match status" value="1"/>
</dbReference>
<keyword evidence="7" id="KW-1185">Reference proteome</keyword>
<dbReference type="PANTHER" id="PTHR30055:SF234">
    <property type="entry name" value="HTH-TYPE TRANSCRIPTIONAL REGULATOR BETI"/>
    <property type="match status" value="1"/>
</dbReference>
<evidence type="ECO:0000313" key="7">
    <source>
        <dbReference type="Proteomes" id="UP000233750"/>
    </source>
</evidence>
<dbReference type="InterPro" id="IPR050109">
    <property type="entry name" value="HTH-type_TetR-like_transc_reg"/>
</dbReference>
<feature type="DNA-binding region" description="H-T-H motif" evidence="4">
    <location>
        <begin position="44"/>
        <end position="63"/>
    </location>
</feature>
<evidence type="ECO:0000256" key="1">
    <source>
        <dbReference type="ARBA" id="ARBA00023015"/>
    </source>
</evidence>
<dbReference type="Gene3D" id="1.10.357.10">
    <property type="entry name" value="Tetracycline Repressor, domain 2"/>
    <property type="match status" value="1"/>
</dbReference>
<dbReference type="InterPro" id="IPR001647">
    <property type="entry name" value="HTH_TetR"/>
</dbReference>
<dbReference type="GO" id="GO:0003700">
    <property type="term" value="F:DNA-binding transcription factor activity"/>
    <property type="evidence" value="ECO:0007669"/>
    <property type="project" value="TreeGrafter"/>
</dbReference>
<dbReference type="Pfam" id="PF00440">
    <property type="entry name" value="TetR_N"/>
    <property type="match status" value="1"/>
</dbReference>
<dbReference type="GO" id="GO:0000976">
    <property type="term" value="F:transcription cis-regulatory region binding"/>
    <property type="evidence" value="ECO:0007669"/>
    <property type="project" value="TreeGrafter"/>
</dbReference>
<comment type="caution">
    <text evidence="6">The sequence shown here is derived from an EMBL/GenBank/DDBJ whole genome shotgun (WGS) entry which is preliminary data.</text>
</comment>
<keyword evidence="1" id="KW-0805">Transcription regulation</keyword>
<dbReference type="PROSITE" id="PS50977">
    <property type="entry name" value="HTH_TETR_2"/>
    <property type="match status" value="1"/>
</dbReference>
<keyword evidence="3" id="KW-0804">Transcription</keyword>
<sequence>MKAPKLASSGDGRDTRWDEHRSARHERLLAAALDLIDREGGDVGVAAIAAEAEIPRSVVYRLFRDRDDLDEQIRGRIIDDLMESISPALAPSGTIREAVRAAIETYVDWVTRHPHLHLFLSLGSATRRSVGSRAVTGTKTAIALNVSALISETLLSRGEGDGQPQGTADNLAFGLVGLVDSVVNRWVAHPESRSTAEALGEFLTNAACALIETTARAAGTGIGLDDALR</sequence>
<evidence type="ECO:0000256" key="2">
    <source>
        <dbReference type="ARBA" id="ARBA00023125"/>
    </source>
</evidence>
<organism evidence="6 7">
    <name type="scientific">Amycolatopsis echigonensis</name>
    <dbReference type="NCBI Taxonomy" id="2576905"/>
    <lineage>
        <taxon>Bacteria</taxon>
        <taxon>Bacillati</taxon>
        <taxon>Actinomycetota</taxon>
        <taxon>Actinomycetes</taxon>
        <taxon>Pseudonocardiales</taxon>
        <taxon>Pseudonocardiaceae</taxon>
        <taxon>Amycolatopsis</taxon>
    </lineage>
</organism>
<dbReference type="Proteomes" id="UP000233750">
    <property type="component" value="Unassembled WGS sequence"/>
</dbReference>
<evidence type="ECO:0000256" key="4">
    <source>
        <dbReference type="PROSITE-ProRule" id="PRU00335"/>
    </source>
</evidence>
<evidence type="ECO:0000259" key="5">
    <source>
        <dbReference type="PROSITE" id="PS50977"/>
    </source>
</evidence>
<protein>
    <submittedName>
        <fullName evidence="6">TetR family transcriptional regulator</fullName>
    </submittedName>
</protein>
<reference evidence="6 7" key="1">
    <citation type="submission" date="2017-12" db="EMBL/GenBank/DDBJ databases">
        <title>Sequencing the genomes of 1000 Actinobacteria strains.</title>
        <authorList>
            <person name="Klenk H.-P."/>
        </authorList>
    </citation>
    <scope>NUCLEOTIDE SEQUENCE [LARGE SCALE GENOMIC DNA]</scope>
    <source>
        <strain evidence="6 7">DSM 45165</strain>
    </source>
</reference>
<dbReference type="RefSeq" id="WP_158242408.1">
    <property type="nucleotide sequence ID" value="NZ_PJMY01000001.1"/>
</dbReference>
<dbReference type="PANTHER" id="PTHR30055">
    <property type="entry name" value="HTH-TYPE TRANSCRIPTIONAL REGULATOR RUTR"/>
    <property type="match status" value="1"/>
</dbReference>
<dbReference type="InterPro" id="IPR009057">
    <property type="entry name" value="Homeodomain-like_sf"/>
</dbReference>
<keyword evidence="2 4" id="KW-0238">DNA-binding</keyword>
<accession>A0A2N3X1J3</accession>
<name>A0A2N3X1J3_9PSEU</name>
<evidence type="ECO:0000256" key="3">
    <source>
        <dbReference type="ARBA" id="ARBA00023163"/>
    </source>
</evidence>
<dbReference type="SUPFAM" id="SSF48498">
    <property type="entry name" value="Tetracyclin repressor-like, C-terminal domain"/>
    <property type="match status" value="1"/>
</dbReference>
<dbReference type="OrthoDB" id="4542604at2"/>
<dbReference type="EMBL" id="PJMY01000001">
    <property type="protein sequence ID" value="PKV99979.1"/>
    <property type="molecule type" value="Genomic_DNA"/>
</dbReference>
<dbReference type="AlphaFoldDB" id="A0A2N3X1J3"/>
<proteinExistence type="predicted"/>